<dbReference type="RefSeq" id="WP_013656615.1">
    <property type="nucleotide sequence ID" value="NC_015275.1"/>
</dbReference>
<evidence type="ECO:0000256" key="4">
    <source>
        <dbReference type="ARBA" id="ARBA00012173"/>
    </source>
</evidence>
<proteinExistence type="inferred from homology"/>
<dbReference type="KEGG" id="cle:Clole_1592"/>
<evidence type="ECO:0000256" key="2">
    <source>
        <dbReference type="ARBA" id="ARBA00004950"/>
    </source>
</evidence>
<dbReference type="PANTHER" id="PTHR42716:SF2">
    <property type="entry name" value="L-ASPARTATE OXIDASE, CHLOROPLASTIC"/>
    <property type="match status" value="1"/>
</dbReference>
<dbReference type="Gene3D" id="3.50.50.60">
    <property type="entry name" value="FAD/NAD(P)-binding domain"/>
    <property type="match status" value="1"/>
</dbReference>
<evidence type="ECO:0000256" key="5">
    <source>
        <dbReference type="ARBA" id="ARBA00021901"/>
    </source>
</evidence>
<dbReference type="GO" id="GO:0033765">
    <property type="term" value="F:steroid dehydrogenase activity, acting on the CH-CH group of donors"/>
    <property type="evidence" value="ECO:0007669"/>
    <property type="project" value="UniProtKB-ARBA"/>
</dbReference>
<evidence type="ECO:0000256" key="3">
    <source>
        <dbReference type="ARBA" id="ARBA00008562"/>
    </source>
</evidence>
<dbReference type="PANTHER" id="PTHR42716">
    <property type="entry name" value="L-ASPARTATE OXIDASE"/>
    <property type="match status" value="1"/>
</dbReference>
<comment type="cofactor">
    <cofactor evidence="1">
        <name>FAD</name>
        <dbReference type="ChEBI" id="CHEBI:57692"/>
    </cofactor>
</comment>
<dbReference type="STRING" id="642492.Clole_1592"/>
<dbReference type="EMBL" id="CP002582">
    <property type="protein sequence ID" value="ADZ83317.1"/>
    <property type="molecule type" value="Genomic_DNA"/>
</dbReference>
<evidence type="ECO:0000259" key="12">
    <source>
        <dbReference type="Pfam" id="PF00890"/>
    </source>
</evidence>
<dbReference type="HOGENOM" id="CLU_014312_3_1_9"/>
<dbReference type="Proteomes" id="UP000008467">
    <property type="component" value="Chromosome"/>
</dbReference>
<evidence type="ECO:0000256" key="7">
    <source>
        <dbReference type="ARBA" id="ARBA00022642"/>
    </source>
</evidence>
<dbReference type="SUPFAM" id="SSF56425">
    <property type="entry name" value="Succinate dehydrogenase/fumarate reductase flavoprotein, catalytic domain"/>
    <property type="match status" value="1"/>
</dbReference>
<keyword evidence="14" id="KW-1185">Reference proteome</keyword>
<dbReference type="PRINTS" id="PR00368">
    <property type="entry name" value="FADPNR"/>
</dbReference>
<evidence type="ECO:0000256" key="1">
    <source>
        <dbReference type="ARBA" id="ARBA00001974"/>
    </source>
</evidence>
<dbReference type="InterPro" id="IPR027477">
    <property type="entry name" value="Succ_DH/fumarate_Rdtase_cat_sf"/>
</dbReference>
<dbReference type="EC" id="1.4.3.16" evidence="4"/>
<accession>F2JKR4</accession>
<keyword evidence="7" id="KW-0662">Pyridine nucleotide biosynthesis</keyword>
<dbReference type="InterPro" id="IPR036188">
    <property type="entry name" value="FAD/NAD-bd_sf"/>
</dbReference>
<evidence type="ECO:0000256" key="11">
    <source>
        <dbReference type="ARBA" id="ARBA00048305"/>
    </source>
</evidence>
<organism evidence="13 14">
    <name type="scientific">Cellulosilyticum lentocellum (strain ATCC 49066 / DSM 5427 / NCIMB 11756 / RHM5)</name>
    <name type="common">Clostridium lentocellum</name>
    <dbReference type="NCBI Taxonomy" id="642492"/>
    <lineage>
        <taxon>Bacteria</taxon>
        <taxon>Bacillati</taxon>
        <taxon>Bacillota</taxon>
        <taxon>Clostridia</taxon>
        <taxon>Lachnospirales</taxon>
        <taxon>Cellulosilyticaceae</taxon>
        <taxon>Cellulosilyticum</taxon>
    </lineage>
</organism>
<dbReference type="Pfam" id="PF00890">
    <property type="entry name" value="FAD_binding_2"/>
    <property type="match status" value="1"/>
</dbReference>
<evidence type="ECO:0000256" key="10">
    <source>
        <dbReference type="ARBA" id="ARBA00030386"/>
    </source>
</evidence>
<dbReference type="AlphaFoldDB" id="F2JKR4"/>
<evidence type="ECO:0000256" key="6">
    <source>
        <dbReference type="ARBA" id="ARBA00022630"/>
    </source>
</evidence>
<dbReference type="FunFam" id="3.90.700.10:FF:000002">
    <property type="entry name" value="L-aspartate oxidase"/>
    <property type="match status" value="1"/>
</dbReference>
<dbReference type="InterPro" id="IPR003953">
    <property type="entry name" value="FAD-dep_OxRdtase_2_FAD-bd"/>
</dbReference>
<dbReference type="Gene3D" id="3.90.700.10">
    <property type="entry name" value="Succinate dehydrogenase/fumarate reductase flavoprotein, catalytic domain"/>
    <property type="match status" value="1"/>
</dbReference>
<comment type="catalytic activity">
    <reaction evidence="11">
        <text>L-aspartate + O2 = iminosuccinate + H2O2</text>
        <dbReference type="Rhea" id="RHEA:25876"/>
        <dbReference type="ChEBI" id="CHEBI:15379"/>
        <dbReference type="ChEBI" id="CHEBI:16240"/>
        <dbReference type="ChEBI" id="CHEBI:29991"/>
        <dbReference type="ChEBI" id="CHEBI:77875"/>
        <dbReference type="EC" id="1.4.3.16"/>
    </reaction>
    <physiologicalReaction direction="left-to-right" evidence="11">
        <dbReference type="Rhea" id="RHEA:25877"/>
    </physiologicalReaction>
</comment>
<dbReference type="GO" id="GO:0008734">
    <property type="term" value="F:L-aspartate oxidase activity"/>
    <property type="evidence" value="ECO:0007669"/>
    <property type="project" value="UniProtKB-EC"/>
</dbReference>
<dbReference type="SUPFAM" id="SSF51905">
    <property type="entry name" value="FAD/NAD(P)-binding domain"/>
    <property type="match status" value="1"/>
</dbReference>
<dbReference type="InterPro" id="IPR005288">
    <property type="entry name" value="NadB"/>
</dbReference>
<sequence>MKQAYDVVIVGTGVSGLFCALHLPETVNILMITKGQLEESNSFLAQGGICVLKDAGDFESYVEDTLKAGKYENDRTAVETMIRESREIINELIALGVDFDKEKGELVYTKEAAHSTNRILHHKDVTGKEITSKLLAAVKQRANIEILEQCTLVDLIKNNKTAYGVMVYYKGSYHAVYAKDIVLATGGIGGIFKASTNFSHLTGDGVAIALKHQIQVADIHYIQIHPTTLYSQKQGKRFLISEAVRGEGAYLLNPKGERFVDELLPRDIVSARVSEEMLKFQTDHVYLSVKHLDGEYIKKRFPNIYEACKEEGYDLTKEDIPVTPAQHYFMGGIAVDLRGRTSLKHLYAVGETSRTGVHGANRLASNSLLEGLVFAKKVALDIKASDMFLAKGPIGIPIIEESIEEIKANYETLLLEAIKRKDENFYVRWFHKQYKCG</sequence>
<evidence type="ECO:0000256" key="8">
    <source>
        <dbReference type="ARBA" id="ARBA00022827"/>
    </source>
</evidence>
<protein>
    <recommendedName>
        <fullName evidence="5">L-aspartate oxidase</fullName>
        <ecNumber evidence="4">1.4.3.16</ecNumber>
    </recommendedName>
    <alternativeName>
        <fullName evidence="10">Quinolinate synthase B</fullName>
    </alternativeName>
</protein>
<keyword evidence="6" id="KW-0285">Flavoprotein</keyword>
<feature type="domain" description="FAD-dependent oxidoreductase 2 FAD-binding" evidence="12">
    <location>
        <begin position="6"/>
        <end position="368"/>
    </location>
</feature>
<keyword evidence="8" id="KW-0274">FAD</keyword>
<dbReference type="UniPathway" id="UPA00253">
    <property type="reaction ID" value="UER00326"/>
</dbReference>
<dbReference type="GO" id="GO:0034628">
    <property type="term" value="P:'de novo' NAD+ biosynthetic process from L-aspartate"/>
    <property type="evidence" value="ECO:0007669"/>
    <property type="project" value="TreeGrafter"/>
</dbReference>
<comment type="pathway">
    <text evidence="2">Cofactor biosynthesis; NAD(+) biosynthesis; iminoaspartate from L-aspartate (oxidase route): step 1/1.</text>
</comment>
<dbReference type="NCBIfam" id="NF004820">
    <property type="entry name" value="PRK06175.1"/>
    <property type="match status" value="1"/>
</dbReference>
<dbReference type="eggNOG" id="COG0029">
    <property type="taxonomic scope" value="Bacteria"/>
</dbReference>
<evidence type="ECO:0000313" key="14">
    <source>
        <dbReference type="Proteomes" id="UP000008467"/>
    </source>
</evidence>
<keyword evidence="9 13" id="KW-0560">Oxidoreductase</keyword>
<evidence type="ECO:0000313" key="13">
    <source>
        <dbReference type="EMBL" id="ADZ83317.1"/>
    </source>
</evidence>
<name>F2JKR4_CELLD</name>
<evidence type="ECO:0000256" key="9">
    <source>
        <dbReference type="ARBA" id="ARBA00023002"/>
    </source>
</evidence>
<reference evidence="13 14" key="1">
    <citation type="journal article" date="2011" name="J. Bacteriol.">
        <title>Complete genome sequence of the cellulose-degrading bacterium Cellulosilyticum lentocellum.</title>
        <authorList>
            <consortium name="US DOE Joint Genome Institute"/>
            <person name="Miller D.A."/>
            <person name="Suen G."/>
            <person name="Bruce D."/>
            <person name="Copeland A."/>
            <person name="Cheng J.F."/>
            <person name="Detter C."/>
            <person name="Goodwin L.A."/>
            <person name="Han C.S."/>
            <person name="Hauser L.J."/>
            <person name="Land M.L."/>
            <person name="Lapidus A."/>
            <person name="Lucas S."/>
            <person name="Meincke L."/>
            <person name="Pitluck S."/>
            <person name="Tapia R."/>
            <person name="Teshima H."/>
            <person name="Woyke T."/>
            <person name="Fox B.G."/>
            <person name="Angert E.R."/>
            <person name="Currie C.R."/>
        </authorList>
    </citation>
    <scope>NUCLEOTIDE SEQUENCE [LARGE SCALE GENOMIC DNA]</scope>
    <source>
        <strain evidence="14">ATCC 49066 / DSM 5427 / NCIMB 11756 / RHM5</strain>
    </source>
</reference>
<comment type="similarity">
    <text evidence="3">Belongs to the FAD-dependent oxidoreductase 2 family. NadB subfamily.</text>
</comment>
<gene>
    <name evidence="13" type="ordered locus">Clole_1592</name>
</gene>